<feature type="compositionally biased region" description="Polar residues" evidence="1">
    <location>
        <begin position="414"/>
        <end position="427"/>
    </location>
</feature>
<evidence type="ECO:0000313" key="3">
    <source>
        <dbReference type="Proteomes" id="UP000887013"/>
    </source>
</evidence>
<evidence type="ECO:0000313" key="2">
    <source>
        <dbReference type="EMBL" id="GFT36638.1"/>
    </source>
</evidence>
<dbReference type="AlphaFoldDB" id="A0A8X6NWY5"/>
<organism evidence="2 3">
    <name type="scientific">Nephila pilipes</name>
    <name type="common">Giant wood spider</name>
    <name type="synonym">Nephila maculata</name>
    <dbReference type="NCBI Taxonomy" id="299642"/>
    <lineage>
        <taxon>Eukaryota</taxon>
        <taxon>Metazoa</taxon>
        <taxon>Ecdysozoa</taxon>
        <taxon>Arthropoda</taxon>
        <taxon>Chelicerata</taxon>
        <taxon>Arachnida</taxon>
        <taxon>Araneae</taxon>
        <taxon>Araneomorphae</taxon>
        <taxon>Entelegynae</taxon>
        <taxon>Araneoidea</taxon>
        <taxon>Nephilidae</taxon>
        <taxon>Nephila</taxon>
    </lineage>
</organism>
<keyword evidence="3" id="KW-1185">Reference proteome</keyword>
<feature type="region of interest" description="Disordered" evidence="1">
    <location>
        <begin position="281"/>
        <end position="315"/>
    </location>
</feature>
<feature type="region of interest" description="Disordered" evidence="1">
    <location>
        <begin position="99"/>
        <end position="226"/>
    </location>
</feature>
<gene>
    <name evidence="2" type="ORF">NPIL_642741</name>
</gene>
<evidence type="ECO:0000256" key="1">
    <source>
        <dbReference type="SAM" id="MobiDB-lite"/>
    </source>
</evidence>
<feature type="compositionally biased region" description="Basic and acidic residues" evidence="1">
    <location>
        <begin position="214"/>
        <end position="226"/>
    </location>
</feature>
<dbReference type="Proteomes" id="UP000887013">
    <property type="component" value="Unassembled WGS sequence"/>
</dbReference>
<dbReference type="EMBL" id="BMAW01109033">
    <property type="protein sequence ID" value="GFT36638.1"/>
    <property type="molecule type" value="Genomic_DNA"/>
</dbReference>
<comment type="caution">
    <text evidence="2">The sequence shown here is derived from an EMBL/GenBank/DDBJ whole genome shotgun (WGS) entry which is preliminary data.</text>
</comment>
<feature type="compositionally biased region" description="Polar residues" evidence="1">
    <location>
        <begin position="388"/>
        <end position="399"/>
    </location>
</feature>
<name>A0A8X6NWY5_NEPPI</name>
<proteinExistence type="predicted"/>
<protein>
    <submittedName>
        <fullName evidence="2">Uncharacterized protein</fullName>
    </submittedName>
</protein>
<accession>A0A8X6NWY5</accession>
<feature type="region of interest" description="Disordered" evidence="1">
    <location>
        <begin position="357"/>
        <end position="502"/>
    </location>
</feature>
<reference evidence="2" key="1">
    <citation type="submission" date="2020-08" db="EMBL/GenBank/DDBJ databases">
        <title>Multicomponent nature underlies the extraordinary mechanical properties of spider dragline silk.</title>
        <authorList>
            <person name="Kono N."/>
            <person name="Nakamura H."/>
            <person name="Mori M."/>
            <person name="Yoshida Y."/>
            <person name="Ohtoshi R."/>
            <person name="Malay A.D."/>
            <person name="Moran D.A.P."/>
            <person name="Tomita M."/>
            <person name="Numata K."/>
            <person name="Arakawa K."/>
        </authorList>
    </citation>
    <scope>NUCLEOTIDE SEQUENCE</scope>
</reference>
<sequence length="502" mass="54285">MHHHPRNQERAINLSILAVSGPGSTSYPLFLTSRGRASLLSHRPEFLRRYRHPPSVRVSILPSEAEPLSHRPEFFTEVPPPSLGLCFILRTGRINYWPSTYDRAERPPRGTARSWSRGGGLRHTPTGQTPQVRRSRRVRQRPEDRGGARNCKDRLERPPANGDSDADESAPSTTGFLHGACARRPDARGASPRTGTRRGTSPHARRPGSFTARAHADPMPEERAPERGLDAERAALAWEVFGPVFGPGEPPVPFHAPGHSAEVPGPAVFGRARPSFIRSGRTPRAAGGPRPLPPTLQCFGSSARTPIRPRALGKNPRLLLSQSFLPPVPRDPAGRRIAPASPAHSLVLRIVRYKHRSGRGRWATPATPSEPILPSSGPYGPRGPPDQTGLSRSLSSASDRQLEQPIRPRALGNTRDSSFVVPSTLRSPRTPRAAGSPRQLRPSPDGATSPSVRSPDAPSLYESAGEPPPPASRLARPAAAPPPLDRGAPEAREQPGGTSHRI</sequence>
<feature type="compositionally biased region" description="Basic and acidic residues" evidence="1">
    <location>
        <begin position="140"/>
        <end position="157"/>
    </location>
</feature>